<evidence type="ECO:0000256" key="10">
    <source>
        <dbReference type="ARBA" id="ARBA00022723"/>
    </source>
</evidence>
<evidence type="ECO:0000256" key="11">
    <source>
        <dbReference type="ARBA" id="ARBA00022771"/>
    </source>
</evidence>
<organism evidence="20 21">
    <name type="scientific">Galdieria partita</name>
    <dbReference type="NCBI Taxonomy" id="83374"/>
    <lineage>
        <taxon>Eukaryota</taxon>
        <taxon>Rhodophyta</taxon>
        <taxon>Bangiophyceae</taxon>
        <taxon>Galdieriales</taxon>
        <taxon>Galdieriaceae</taxon>
        <taxon>Galdieria</taxon>
    </lineage>
</organism>
<keyword evidence="16" id="KW-0472">Membrane</keyword>
<dbReference type="GO" id="GO:0061630">
    <property type="term" value="F:ubiquitin protein ligase activity"/>
    <property type="evidence" value="ECO:0007669"/>
    <property type="project" value="UniProtKB-EC"/>
</dbReference>
<evidence type="ECO:0000256" key="15">
    <source>
        <dbReference type="ARBA" id="ARBA00022989"/>
    </source>
</evidence>
<evidence type="ECO:0000256" key="6">
    <source>
        <dbReference type="ARBA" id="ARBA00022448"/>
    </source>
</evidence>
<keyword evidence="17" id="KW-0576">Peroxisome</keyword>
<keyword evidence="7" id="KW-0962">Peroxisome biogenesis</keyword>
<dbReference type="PROSITE" id="PS00518">
    <property type="entry name" value="ZF_RING_1"/>
    <property type="match status" value="1"/>
</dbReference>
<keyword evidence="6" id="KW-0813">Transport</keyword>
<dbReference type="InterPro" id="IPR006845">
    <property type="entry name" value="Pex_N"/>
</dbReference>
<keyword evidence="13" id="KW-0862">Zinc</keyword>
<comment type="subcellular location">
    <subcellularLocation>
        <location evidence="2">Peroxisome membrane</location>
        <topology evidence="2">Multi-pass membrane protein</topology>
    </subcellularLocation>
</comment>
<dbReference type="Pfam" id="PF13639">
    <property type="entry name" value="zf-RING_2"/>
    <property type="match status" value="1"/>
</dbReference>
<evidence type="ECO:0000313" key="20">
    <source>
        <dbReference type="EMBL" id="GJQ15514.1"/>
    </source>
</evidence>
<evidence type="ECO:0000256" key="4">
    <source>
        <dbReference type="ARBA" id="ARBA00008704"/>
    </source>
</evidence>
<name>A0A9C7Q4B9_9RHOD</name>
<reference evidence="20" key="2">
    <citation type="submission" date="2022-01" db="EMBL/GenBank/DDBJ databases">
        <authorList>
            <person name="Hirooka S."/>
            <person name="Miyagishima S.Y."/>
        </authorList>
    </citation>
    <scope>NUCLEOTIDE SEQUENCE</scope>
    <source>
        <strain evidence="20">NBRC 102759</strain>
    </source>
</reference>
<reference evidence="20" key="1">
    <citation type="journal article" date="2022" name="Proc. Natl. Acad. Sci. U.S.A.">
        <title>Life cycle and functional genomics of the unicellular red alga Galdieria for elucidating algal and plant evolution and industrial use.</title>
        <authorList>
            <person name="Hirooka S."/>
            <person name="Itabashi T."/>
            <person name="Ichinose T.M."/>
            <person name="Onuma R."/>
            <person name="Fujiwara T."/>
            <person name="Yamashita S."/>
            <person name="Jong L.W."/>
            <person name="Tomita R."/>
            <person name="Iwane A.H."/>
            <person name="Miyagishima S.Y."/>
        </authorList>
    </citation>
    <scope>NUCLEOTIDE SEQUENCE</scope>
    <source>
        <strain evidence="20">NBRC 102759</strain>
    </source>
</reference>
<evidence type="ECO:0000256" key="14">
    <source>
        <dbReference type="ARBA" id="ARBA00022927"/>
    </source>
</evidence>
<evidence type="ECO:0000256" key="8">
    <source>
        <dbReference type="ARBA" id="ARBA00022679"/>
    </source>
</evidence>
<comment type="similarity">
    <text evidence="4">Belongs to the pex2/pex10/pex12 family.</text>
</comment>
<dbReference type="InterPro" id="IPR001841">
    <property type="entry name" value="Znf_RING"/>
</dbReference>
<dbReference type="SMART" id="SM00184">
    <property type="entry name" value="RING"/>
    <property type="match status" value="1"/>
</dbReference>
<evidence type="ECO:0000256" key="3">
    <source>
        <dbReference type="ARBA" id="ARBA00004906"/>
    </source>
</evidence>
<evidence type="ECO:0000256" key="2">
    <source>
        <dbReference type="ARBA" id="ARBA00004585"/>
    </source>
</evidence>
<dbReference type="InterPro" id="IPR017907">
    <property type="entry name" value="Znf_RING_CS"/>
</dbReference>
<comment type="catalytic activity">
    <reaction evidence="1">
        <text>S-ubiquitinyl-[E2 ubiquitin-conjugating enzyme]-L-cysteine + [acceptor protein]-L-lysine = [E2 ubiquitin-conjugating enzyme]-L-cysteine + N(6)-ubiquitinyl-[acceptor protein]-L-lysine.</text>
        <dbReference type="EC" id="2.3.2.27"/>
    </reaction>
</comment>
<dbReference type="SUPFAM" id="SSF57850">
    <property type="entry name" value="RING/U-box"/>
    <property type="match status" value="1"/>
</dbReference>
<keyword evidence="11 18" id="KW-0863">Zinc-finger</keyword>
<comment type="pathway">
    <text evidence="3">Protein modification; protein ubiquitination.</text>
</comment>
<accession>A0A9C7Q4B9</accession>
<evidence type="ECO:0000256" key="7">
    <source>
        <dbReference type="ARBA" id="ARBA00022593"/>
    </source>
</evidence>
<evidence type="ECO:0000256" key="9">
    <source>
        <dbReference type="ARBA" id="ARBA00022692"/>
    </source>
</evidence>
<keyword evidence="15" id="KW-1133">Transmembrane helix</keyword>
<keyword evidence="10" id="KW-0479">Metal-binding</keyword>
<gene>
    <name evidence="20" type="ORF">GpartN1_g7305.t1</name>
</gene>
<evidence type="ECO:0000259" key="19">
    <source>
        <dbReference type="PROSITE" id="PS50089"/>
    </source>
</evidence>
<feature type="domain" description="RING-type" evidence="19">
    <location>
        <begin position="273"/>
        <end position="311"/>
    </location>
</feature>
<keyword evidence="21" id="KW-1185">Reference proteome</keyword>
<comment type="caution">
    <text evidence="20">The sequence shown here is derived from an EMBL/GenBank/DDBJ whole genome shotgun (WGS) entry which is preliminary data.</text>
</comment>
<evidence type="ECO:0000256" key="5">
    <source>
        <dbReference type="ARBA" id="ARBA00012483"/>
    </source>
</evidence>
<dbReference type="PANTHER" id="PTHR23350:SF0">
    <property type="entry name" value="PEROXISOME BIOGENESIS FACTOR 10"/>
    <property type="match status" value="1"/>
</dbReference>
<dbReference type="Pfam" id="PF04757">
    <property type="entry name" value="Pex2_Pex12"/>
    <property type="match status" value="1"/>
</dbReference>
<keyword evidence="14" id="KW-0653">Protein transport</keyword>
<evidence type="ECO:0000313" key="21">
    <source>
        <dbReference type="Proteomes" id="UP001061958"/>
    </source>
</evidence>
<dbReference type="PROSITE" id="PS50089">
    <property type="entry name" value="ZF_RING_2"/>
    <property type="match status" value="1"/>
</dbReference>
<dbReference type="CDD" id="cd16527">
    <property type="entry name" value="RING-HC_PEX10"/>
    <property type="match status" value="1"/>
</dbReference>
<dbReference type="PANTHER" id="PTHR23350">
    <property type="entry name" value="PEROXISOME ASSEMBLY PROTEIN 10"/>
    <property type="match status" value="1"/>
</dbReference>
<keyword evidence="12" id="KW-0833">Ubl conjugation pathway</keyword>
<evidence type="ECO:0000256" key="16">
    <source>
        <dbReference type="ARBA" id="ARBA00023136"/>
    </source>
</evidence>
<dbReference type="EMBL" id="BQMJ01000070">
    <property type="protein sequence ID" value="GJQ15514.1"/>
    <property type="molecule type" value="Genomic_DNA"/>
</dbReference>
<dbReference type="Proteomes" id="UP001061958">
    <property type="component" value="Unassembled WGS sequence"/>
</dbReference>
<dbReference type="InterPro" id="IPR013083">
    <property type="entry name" value="Znf_RING/FYVE/PHD"/>
</dbReference>
<protein>
    <recommendedName>
        <fullName evidence="5">RING-type E3 ubiquitin transferase</fullName>
        <ecNumber evidence="5">2.3.2.27</ecNumber>
    </recommendedName>
</protein>
<evidence type="ECO:0000256" key="12">
    <source>
        <dbReference type="ARBA" id="ARBA00022786"/>
    </source>
</evidence>
<evidence type="ECO:0000256" key="1">
    <source>
        <dbReference type="ARBA" id="ARBA00000900"/>
    </source>
</evidence>
<keyword evidence="9" id="KW-0812">Transmembrane</keyword>
<dbReference type="InterPro" id="IPR025654">
    <property type="entry name" value="PEX2/10"/>
</dbReference>
<dbReference type="AlphaFoldDB" id="A0A9C7Q4B9"/>
<keyword evidence="8" id="KW-0808">Transferase</keyword>
<proteinExistence type="inferred from homology"/>
<dbReference type="OrthoDB" id="6270329at2759"/>
<sequence length="325" mass="37645">MSSSFFALATAAEIIRSAEKDKEYRQQLKKSLSEVSSLVLDRRSHAHFVTKHLSGVTDLLYYGVTTLVGQQTPGEEYSEIVAFTGQFPRIAFQGSLLRRLCYSFMKAYGENLWGFVCNKVAQRVRSYMRNGQLGGTQVFPKIFLYLLALLALTRQDEVKHFLSRFHLGIFYLYGQYYEWSRRLLSMQYFRVAKSRYPLPSYRLLGIILLVQLSLGLLLSTCRIVSRKDGLYSFLQYSMGGVGDREEEEWDGLPLQLSSEEEEEEEENRSSYKCALCLSFMRHPTCTVCGHIFCWRCIIQWAATKAECPLCRQPIEMRTLVTLYHY</sequence>
<evidence type="ECO:0000256" key="13">
    <source>
        <dbReference type="ARBA" id="ARBA00022833"/>
    </source>
</evidence>
<dbReference type="GO" id="GO:0005778">
    <property type="term" value="C:peroxisomal membrane"/>
    <property type="evidence" value="ECO:0007669"/>
    <property type="project" value="UniProtKB-SubCell"/>
</dbReference>
<evidence type="ECO:0000256" key="18">
    <source>
        <dbReference type="PROSITE-ProRule" id="PRU00175"/>
    </source>
</evidence>
<evidence type="ECO:0000256" key="17">
    <source>
        <dbReference type="ARBA" id="ARBA00023140"/>
    </source>
</evidence>
<dbReference type="GO" id="GO:0008270">
    <property type="term" value="F:zinc ion binding"/>
    <property type="evidence" value="ECO:0007669"/>
    <property type="project" value="UniProtKB-KW"/>
</dbReference>
<dbReference type="GO" id="GO:0016558">
    <property type="term" value="P:protein import into peroxisome matrix"/>
    <property type="evidence" value="ECO:0007669"/>
    <property type="project" value="InterPro"/>
</dbReference>
<dbReference type="EC" id="2.3.2.27" evidence="5"/>
<dbReference type="Gene3D" id="3.30.40.10">
    <property type="entry name" value="Zinc/RING finger domain, C3HC4 (zinc finger)"/>
    <property type="match status" value="1"/>
</dbReference>